<dbReference type="EMBL" id="VLKO01000015">
    <property type="protein sequence ID" value="TWH99339.1"/>
    <property type="molecule type" value="Genomic_DNA"/>
</dbReference>
<name>A0ABY3FJL4_9FLAO</name>
<dbReference type="Gene3D" id="2.60.40.1120">
    <property type="entry name" value="Carboxypeptidase-like, regulatory domain"/>
    <property type="match status" value="1"/>
</dbReference>
<accession>A0ABY3FJL4</accession>
<dbReference type="Proteomes" id="UP000317519">
    <property type="component" value="Unassembled WGS sequence"/>
</dbReference>
<dbReference type="SUPFAM" id="SSF49464">
    <property type="entry name" value="Carboxypeptidase regulatory domain-like"/>
    <property type="match status" value="1"/>
</dbReference>
<comment type="caution">
    <text evidence="1">The sequence shown here is derived from an EMBL/GenBank/DDBJ whole genome shotgun (WGS) entry which is preliminary data.</text>
</comment>
<protein>
    <submittedName>
        <fullName evidence="1">Carboxypeptidase-like protein</fullName>
    </submittedName>
</protein>
<proteinExistence type="predicted"/>
<keyword evidence="2" id="KW-1185">Reference proteome</keyword>
<sequence length="273" mass="31389">MKITITYFFLLFVTLTYGQITLSGIIKSNTKEPLEYVNIGIKNKNIGTISDENGNFKITLNNSELNELLSFSYIGYEEKQINVYKLQKSNFNEIILKESQTVLNEVIVISTKPKLVELGTKSYVSMVAGYVKANNDINNDIQEFAKEIKIKKPSKILDVNINLFNVFVDTASFRINIYDVKDNLPNNKINTQNIIIQKKVENGWNKFNIEEFDLNFEEPFFISIEYLPKQKDEAEPFRYSGQLFGKSITRSSSFGIWNVKKGLTMSMFATVKQ</sequence>
<dbReference type="Pfam" id="PF13715">
    <property type="entry name" value="CarbopepD_reg_2"/>
    <property type="match status" value="1"/>
</dbReference>
<reference evidence="1 2" key="1">
    <citation type="journal article" date="2015" name="Stand. Genomic Sci.">
        <title>Genomic Encyclopedia of Bacterial and Archaeal Type Strains, Phase III: the genomes of soil and plant-associated and newly described type strains.</title>
        <authorList>
            <person name="Whitman W.B."/>
            <person name="Woyke T."/>
            <person name="Klenk H.P."/>
            <person name="Zhou Y."/>
            <person name="Lilburn T.G."/>
            <person name="Beck B.J."/>
            <person name="De Vos P."/>
            <person name="Vandamme P."/>
            <person name="Eisen J.A."/>
            <person name="Garrity G."/>
            <person name="Hugenholtz P."/>
            <person name="Kyrpides N.C."/>
        </authorList>
    </citation>
    <scope>NUCLEOTIDE SEQUENCE [LARGE SCALE GENOMIC DNA]</scope>
    <source>
        <strain evidence="1 2">CGMCC 1.6847</strain>
    </source>
</reference>
<dbReference type="RefSeq" id="WP_144894214.1">
    <property type="nucleotide sequence ID" value="NZ_VLKO01000015.1"/>
</dbReference>
<evidence type="ECO:0000313" key="1">
    <source>
        <dbReference type="EMBL" id="TWH99339.1"/>
    </source>
</evidence>
<organism evidence="1 2">
    <name type="scientific">Flavobacterium tiangeerense</name>
    <dbReference type="NCBI Taxonomy" id="459471"/>
    <lineage>
        <taxon>Bacteria</taxon>
        <taxon>Pseudomonadati</taxon>
        <taxon>Bacteroidota</taxon>
        <taxon>Flavobacteriia</taxon>
        <taxon>Flavobacteriales</taxon>
        <taxon>Flavobacteriaceae</taxon>
        <taxon>Flavobacterium</taxon>
    </lineage>
</organism>
<gene>
    <name evidence="1" type="ORF">IQ05_03088</name>
</gene>
<evidence type="ECO:0000313" key="2">
    <source>
        <dbReference type="Proteomes" id="UP000317519"/>
    </source>
</evidence>
<dbReference type="InterPro" id="IPR008969">
    <property type="entry name" value="CarboxyPept-like_regulatory"/>
</dbReference>